<dbReference type="InterPro" id="IPR002645">
    <property type="entry name" value="STAS_dom"/>
</dbReference>
<dbReference type="Proteomes" id="UP000070188">
    <property type="component" value="Unassembled WGS sequence"/>
</dbReference>
<dbReference type="PATRIC" id="fig|1469144.10.peg.2781"/>
<evidence type="ECO:0000313" key="4">
    <source>
        <dbReference type="EMBL" id="KWX01541.1"/>
    </source>
</evidence>
<dbReference type="CDD" id="cd07043">
    <property type="entry name" value="STAS_anti-anti-sigma_factors"/>
    <property type="match status" value="1"/>
</dbReference>
<sequence>MIGLTMSQVRAAGDEVELALEGEIDLDSAAVLRQALDDCFEAGHRCLVLDMGEVTFCDSSGLGALVAALKRARARGGWVRLENVRPQVAKLFEITGLAQAFTPGPGAAGDPDAATPSA</sequence>
<dbReference type="PANTHER" id="PTHR33495">
    <property type="entry name" value="ANTI-SIGMA FACTOR ANTAGONIST TM_1081-RELATED-RELATED"/>
    <property type="match status" value="1"/>
</dbReference>
<dbReference type="PROSITE" id="PS50801">
    <property type="entry name" value="STAS"/>
    <property type="match status" value="1"/>
</dbReference>
<keyword evidence="5" id="KW-1185">Reference proteome</keyword>
<dbReference type="InterPro" id="IPR058548">
    <property type="entry name" value="MlaB-like_STAS"/>
</dbReference>
<evidence type="ECO:0000256" key="2">
    <source>
        <dbReference type="RuleBase" id="RU003749"/>
    </source>
</evidence>
<evidence type="ECO:0000256" key="1">
    <source>
        <dbReference type="ARBA" id="ARBA00009013"/>
    </source>
</evidence>
<dbReference type="InterPro" id="IPR036513">
    <property type="entry name" value="STAS_dom_sf"/>
</dbReference>
<comment type="caution">
    <text evidence="4">The sequence shown here is derived from an EMBL/GenBank/DDBJ whole genome shotgun (WGS) entry which is preliminary data.</text>
</comment>
<evidence type="ECO:0000313" key="5">
    <source>
        <dbReference type="Proteomes" id="UP000070188"/>
    </source>
</evidence>
<organism evidence="4 5">
    <name type="scientific">Carbonactinospora thermoautotrophica</name>
    <dbReference type="NCBI Taxonomy" id="1469144"/>
    <lineage>
        <taxon>Bacteria</taxon>
        <taxon>Bacillati</taxon>
        <taxon>Actinomycetota</taxon>
        <taxon>Actinomycetes</taxon>
        <taxon>Kitasatosporales</taxon>
        <taxon>Carbonactinosporaceae</taxon>
        <taxon>Carbonactinospora</taxon>
    </lineage>
</organism>
<dbReference type="STRING" id="1469144.LI90_2573"/>
<name>A0A132MUL3_9ACTN</name>
<comment type="similarity">
    <text evidence="1 2">Belongs to the anti-sigma-factor antagonist family.</text>
</comment>
<dbReference type="PANTHER" id="PTHR33495:SF2">
    <property type="entry name" value="ANTI-SIGMA FACTOR ANTAGONIST TM_1081-RELATED"/>
    <property type="match status" value="1"/>
</dbReference>
<dbReference type="Pfam" id="PF13466">
    <property type="entry name" value="STAS_2"/>
    <property type="match status" value="1"/>
</dbReference>
<reference evidence="5" key="1">
    <citation type="submission" date="2015-04" db="EMBL/GenBank/DDBJ databases">
        <title>Physiological reanalysis, assessment of diazotrophy, and genome sequences of multiple isolates of Streptomyces thermoautotrophicus.</title>
        <authorList>
            <person name="MacKellar D.C."/>
            <person name="Lieber L."/>
            <person name="Norman J."/>
            <person name="Bolger A."/>
            <person name="Tobin C."/>
            <person name="Murray J.W."/>
            <person name="Chang R."/>
            <person name="Ford T."/>
            <person name="Nguyen P.Q."/>
            <person name="Woodward J."/>
            <person name="Permingeat H."/>
            <person name="Joshi N.S."/>
            <person name="Silver P.A."/>
            <person name="Usadel B."/>
            <person name="Rutherford A.W."/>
            <person name="Friesen M."/>
            <person name="Prell J."/>
        </authorList>
    </citation>
    <scope>NUCLEOTIDE SEQUENCE [LARGE SCALE GENOMIC DNA]</scope>
    <source>
        <strain evidence="5">H1</strain>
    </source>
</reference>
<protein>
    <recommendedName>
        <fullName evidence="2">Anti-sigma factor antagonist</fullName>
    </recommendedName>
</protein>
<evidence type="ECO:0000259" key="3">
    <source>
        <dbReference type="PROSITE" id="PS50801"/>
    </source>
</evidence>
<dbReference type="InterPro" id="IPR003658">
    <property type="entry name" value="Anti-sigma_ant"/>
</dbReference>
<accession>A0A132MUL3</accession>
<dbReference type="Gene3D" id="3.30.750.24">
    <property type="entry name" value="STAS domain"/>
    <property type="match status" value="1"/>
</dbReference>
<dbReference type="GO" id="GO:0043856">
    <property type="term" value="F:anti-sigma factor antagonist activity"/>
    <property type="evidence" value="ECO:0007669"/>
    <property type="project" value="InterPro"/>
</dbReference>
<feature type="domain" description="STAS" evidence="3">
    <location>
        <begin position="5"/>
        <end position="97"/>
    </location>
</feature>
<dbReference type="AlphaFoldDB" id="A0A132MUL3"/>
<dbReference type="NCBIfam" id="TIGR00377">
    <property type="entry name" value="ant_ant_sig"/>
    <property type="match status" value="1"/>
</dbReference>
<proteinExistence type="inferred from homology"/>
<dbReference type="EMBL" id="LAXD01000001">
    <property type="protein sequence ID" value="KWX01541.1"/>
    <property type="molecule type" value="Genomic_DNA"/>
</dbReference>
<gene>
    <name evidence="4" type="ORF">LI90_2573</name>
</gene>
<dbReference type="RefSeq" id="WP_066888085.1">
    <property type="nucleotide sequence ID" value="NZ_CP171739.1"/>
</dbReference>
<dbReference type="SUPFAM" id="SSF52091">
    <property type="entry name" value="SpoIIaa-like"/>
    <property type="match status" value="1"/>
</dbReference>